<feature type="compositionally biased region" description="Low complexity" evidence="17">
    <location>
        <begin position="555"/>
        <end position="584"/>
    </location>
</feature>
<evidence type="ECO:0000256" key="14">
    <source>
        <dbReference type="ARBA" id="ARBA00047899"/>
    </source>
</evidence>
<dbReference type="Proteomes" id="UP000308768">
    <property type="component" value="Unassembled WGS sequence"/>
</dbReference>
<keyword evidence="20" id="KW-1185">Reference proteome</keyword>
<dbReference type="PANTHER" id="PTHR48012">
    <property type="entry name" value="STERILE20-LIKE KINASE, ISOFORM B-RELATED"/>
    <property type="match status" value="1"/>
</dbReference>
<evidence type="ECO:0000313" key="20">
    <source>
        <dbReference type="Proteomes" id="UP000308768"/>
    </source>
</evidence>
<feature type="compositionally biased region" description="Polar residues" evidence="17">
    <location>
        <begin position="593"/>
        <end position="604"/>
    </location>
</feature>
<keyword evidence="8" id="KW-0808">Transferase</keyword>
<dbReference type="GO" id="GO:0005524">
    <property type="term" value="F:ATP binding"/>
    <property type="evidence" value="ECO:0007669"/>
    <property type="project" value="UniProtKB-UniRule"/>
</dbReference>
<evidence type="ECO:0000256" key="15">
    <source>
        <dbReference type="ARBA" id="ARBA00048679"/>
    </source>
</evidence>
<keyword evidence="13" id="KW-0460">Magnesium</keyword>
<evidence type="ECO:0000259" key="18">
    <source>
        <dbReference type="PROSITE" id="PS50011"/>
    </source>
</evidence>
<keyword evidence="9" id="KW-0479">Metal-binding</keyword>
<dbReference type="InterPro" id="IPR000719">
    <property type="entry name" value="Prot_kinase_dom"/>
</dbReference>
<comment type="catalytic activity">
    <reaction evidence="15">
        <text>L-seryl-[protein] + ATP = O-phospho-L-seryl-[protein] + ADP + H(+)</text>
        <dbReference type="Rhea" id="RHEA:17989"/>
        <dbReference type="Rhea" id="RHEA-COMP:9863"/>
        <dbReference type="Rhea" id="RHEA-COMP:11604"/>
        <dbReference type="ChEBI" id="CHEBI:15378"/>
        <dbReference type="ChEBI" id="CHEBI:29999"/>
        <dbReference type="ChEBI" id="CHEBI:30616"/>
        <dbReference type="ChEBI" id="CHEBI:83421"/>
        <dbReference type="ChEBI" id="CHEBI:456216"/>
        <dbReference type="EC" id="2.7.11.1"/>
    </reaction>
</comment>
<feature type="region of interest" description="Disordered" evidence="17">
    <location>
        <begin position="349"/>
        <end position="436"/>
    </location>
</feature>
<dbReference type="FunFam" id="1.10.510.10:FF:000411">
    <property type="entry name" value="Probable Ste20-like kinase Don3"/>
    <property type="match status" value="1"/>
</dbReference>
<evidence type="ECO:0000256" key="17">
    <source>
        <dbReference type="SAM" id="MobiDB-lite"/>
    </source>
</evidence>
<evidence type="ECO:0000256" key="3">
    <source>
        <dbReference type="ARBA" id="ARBA00008874"/>
    </source>
</evidence>
<keyword evidence="7" id="KW-0597">Phosphoprotein</keyword>
<feature type="region of interest" description="Disordered" evidence="17">
    <location>
        <begin position="555"/>
        <end position="683"/>
    </location>
</feature>
<dbReference type="InterPro" id="IPR017441">
    <property type="entry name" value="Protein_kinase_ATP_BS"/>
</dbReference>
<dbReference type="PROSITE" id="PS00107">
    <property type="entry name" value="PROTEIN_KINASE_ATP"/>
    <property type="match status" value="1"/>
</dbReference>
<evidence type="ECO:0000256" key="13">
    <source>
        <dbReference type="ARBA" id="ARBA00022842"/>
    </source>
</evidence>
<feature type="domain" description="Protein kinase" evidence="18">
    <location>
        <begin position="5"/>
        <end position="256"/>
    </location>
</feature>
<dbReference type="InterPro" id="IPR011009">
    <property type="entry name" value="Kinase-like_dom_sf"/>
</dbReference>
<dbReference type="InterPro" id="IPR050629">
    <property type="entry name" value="STE20/SPS1-PAK"/>
</dbReference>
<dbReference type="EC" id="2.7.11.1" evidence="4"/>
<dbReference type="CDD" id="cd06609">
    <property type="entry name" value="STKc_MST3_like"/>
    <property type="match status" value="1"/>
</dbReference>
<dbReference type="EMBL" id="NAJN01000080">
    <property type="protein sequence ID" value="TKA79897.1"/>
    <property type="molecule type" value="Genomic_DNA"/>
</dbReference>
<evidence type="ECO:0000256" key="16">
    <source>
        <dbReference type="PROSITE-ProRule" id="PRU10141"/>
    </source>
</evidence>
<feature type="compositionally biased region" description="Low complexity" evidence="17">
    <location>
        <begin position="376"/>
        <end position="385"/>
    </location>
</feature>
<feature type="compositionally biased region" description="Polar residues" evidence="17">
    <location>
        <begin position="359"/>
        <end position="369"/>
    </location>
</feature>
<feature type="binding site" evidence="16">
    <location>
        <position position="34"/>
    </location>
    <ligand>
        <name>ATP</name>
        <dbReference type="ChEBI" id="CHEBI:30616"/>
    </ligand>
</feature>
<evidence type="ECO:0000256" key="7">
    <source>
        <dbReference type="ARBA" id="ARBA00022553"/>
    </source>
</evidence>
<comment type="catalytic activity">
    <reaction evidence="14">
        <text>L-threonyl-[protein] + ATP = O-phospho-L-threonyl-[protein] + ADP + H(+)</text>
        <dbReference type="Rhea" id="RHEA:46608"/>
        <dbReference type="Rhea" id="RHEA-COMP:11060"/>
        <dbReference type="Rhea" id="RHEA-COMP:11605"/>
        <dbReference type="ChEBI" id="CHEBI:15378"/>
        <dbReference type="ChEBI" id="CHEBI:30013"/>
        <dbReference type="ChEBI" id="CHEBI:30616"/>
        <dbReference type="ChEBI" id="CHEBI:61977"/>
        <dbReference type="ChEBI" id="CHEBI:456216"/>
        <dbReference type="EC" id="2.7.11.1"/>
    </reaction>
</comment>
<evidence type="ECO:0000256" key="1">
    <source>
        <dbReference type="ARBA" id="ARBA00001946"/>
    </source>
</evidence>
<sequence>MAEQYLVLEELGSGSFGVVYKAIEKATGELVAIKHIDLEGSDDDIREIQQEISLLSTCASQFVTQYKASFVKGVKLWIVMEYLGGGSCLDLLKPGPFTEAHIAIIMRELLLGLDYLHQTGKIHRDIKAANILLSTAGKVKIADFGVAAQLTNIKSQRMTFVGTPFWMAPEVIQEAGYDFKADIWSLGITAMELANGEPPNAQTHPMKVLFLIPKAPAPRLEGHGWSRDFREFVAACLVKDPDRRPTAKELLKYRFVQRAGKIEALRELVERRHDFDVNEEKRSHPKYYEETLHDMSPREEQDEWVFDTIKPTTVKPSLPKSTIKRRKLSRIPSDGQETAATMLQSLDLNATPLAPSPSPSKATTRYNQNTERRRSSAATARKVSTPAARRASGHKRQETPNTARRVSGQAPKQPLGLDMSFGNGTSTTRPFRRVSDNTAAPTPVQIHASVSSVETLVEQPAVDENKPPLRADTVTKEALLGRRAYARCIYAAFQEAHAQTGSPAKREALARVANAWSALDAVDPEGEFVLLKALLERLEGDAKLAHHLRLHSAPQQLQLQQQQQQQPQGQQGHQQELQQQQQHPSNPPLRTPSAPSSRNATPTGPASPAKLVLAQNNPHLRSHRRKQSPQIVRDTTADTRDASGESRREASREQQHHQHQRQRDDDDARLEEKLPGREVPGMEHAKNLADVLYGRWSEGLRSRWPLA</sequence>
<keyword evidence="11" id="KW-0418">Kinase</keyword>
<evidence type="ECO:0000256" key="4">
    <source>
        <dbReference type="ARBA" id="ARBA00012513"/>
    </source>
</evidence>
<evidence type="ECO:0000256" key="10">
    <source>
        <dbReference type="ARBA" id="ARBA00022741"/>
    </source>
</evidence>
<comment type="caution">
    <text evidence="19">The sequence shown here is derived from an EMBL/GenBank/DDBJ whole genome shotgun (WGS) entry which is preliminary data.</text>
</comment>
<evidence type="ECO:0000256" key="6">
    <source>
        <dbReference type="ARBA" id="ARBA00022527"/>
    </source>
</evidence>
<keyword evidence="12 16" id="KW-0067">ATP-binding</keyword>
<protein>
    <recommendedName>
        <fullName evidence="4">non-specific serine/threonine protein kinase</fullName>
        <ecNumber evidence="4">2.7.11.1</ecNumber>
    </recommendedName>
</protein>
<evidence type="ECO:0000256" key="5">
    <source>
        <dbReference type="ARBA" id="ARBA00022490"/>
    </source>
</evidence>
<dbReference type="SMART" id="SM00220">
    <property type="entry name" value="S_TKc"/>
    <property type="match status" value="1"/>
</dbReference>
<evidence type="ECO:0000256" key="2">
    <source>
        <dbReference type="ARBA" id="ARBA00004496"/>
    </source>
</evidence>
<accession>A0A4U0XTB3</accession>
<dbReference type="GO" id="GO:0005737">
    <property type="term" value="C:cytoplasm"/>
    <property type="evidence" value="ECO:0007669"/>
    <property type="project" value="UniProtKB-SubCell"/>
</dbReference>
<keyword evidence="10 16" id="KW-0547">Nucleotide-binding</keyword>
<gene>
    <name evidence="19" type="ORF">B0A49_01099</name>
</gene>
<dbReference type="STRING" id="331657.A0A4U0XTB3"/>
<dbReference type="SUPFAM" id="SSF56112">
    <property type="entry name" value="Protein kinase-like (PK-like)"/>
    <property type="match status" value="1"/>
</dbReference>
<keyword evidence="6" id="KW-0723">Serine/threonine-protein kinase</keyword>
<dbReference type="OrthoDB" id="248923at2759"/>
<evidence type="ECO:0000256" key="8">
    <source>
        <dbReference type="ARBA" id="ARBA00022679"/>
    </source>
</evidence>
<evidence type="ECO:0000313" key="19">
    <source>
        <dbReference type="EMBL" id="TKA79897.1"/>
    </source>
</evidence>
<comment type="cofactor">
    <cofactor evidence="1">
        <name>Mg(2+)</name>
        <dbReference type="ChEBI" id="CHEBI:18420"/>
    </cofactor>
</comment>
<dbReference type="GO" id="GO:0046872">
    <property type="term" value="F:metal ion binding"/>
    <property type="evidence" value="ECO:0007669"/>
    <property type="project" value="UniProtKB-KW"/>
</dbReference>
<evidence type="ECO:0000256" key="12">
    <source>
        <dbReference type="ARBA" id="ARBA00022840"/>
    </source>
</evidence>
<dbReference type="Pfam" id="PF00069">
    <property type="entry name" value="Pkinase"/>
    <property type="match status" value="1"/>
</dbReference>
<evidence type="ECO:0000256" key="11">
    <source>
        <dbReference type="ARBA" id="ARBA00022777"/>
    </source>
</evidence>
<proteinExistence type="inferred from homology"/>
<reference evidence="19 20" key="1">
    <citation type="submission" date="2017-03" db="EMBL/GenBank/DDBJ databases">
        <title>Genomes of endolithic fungi from Antarctica.</title>
        <authorList>
            <person name="Coleine C."/>
            <person name="Masonjones S."/>
            <person name="Stajich J.E."/>
        </authorList>
    </citation>
    <scope>NUCLEOTIDE SEQUENCE [LARGE SCALE GENOMIC DNA]</scope>
    <source>
        <strain evidence="19 20">CCFEE 5187</strain>
    </source>
</reference>
<name>A0A4U0XTB3_9PEZI</name>
<dbReference type="Gene3D" id="1.10.510.10">
    <property type="entry name" value="Transferase(Phosphotransferase) domain 1"/>
    <property type="match status" value="1"/>
</dbReference>
<organism evidence="19 20">
    <name type="scientific">Cryomyces minteri</name>
    <dbReference type="NCBI Taxonomy" id="331657"/>
    <lineage>
        <taxon>Eukaryota</taxon>
        <taxon>Fungi</taxon>
        <taxon>Dikarya</taxon>
        <taxon>Ascomycota</taxon>
        <taxon>Pezizomycotina</taxon>
        <taxon>Dothideomycetes</taxon>
        <taxon>Dothideomycetes incertae sedis</taxon>
        <taxon>Cryomyces</taxon>
    </lineage>
</organism>
<comment type="subcellular location">
    <subcellularLocation>
        <location evidence="2">Cytoplasm</location>
    </subcellularLocation>
</comment>
<dbReference type="GO" id="GO:0004674">
    <property type="term" value="F:protein serine/threonine kinase activity"/>
    <property type="evidence" value="ECO:0007669"/>
    <property type="project" value="UniProtKB-KW"/>
</dbReference>
<dbReference type="AlphaFoldDB" id="A0A4U0XTB3"/>
<feature type="region of interest" description="Disordered" evidence="17">
    <location>
        <begin position="315"/>
        <end position="336"/>
    </location>
</feature>
<evidence type="ECO:0000256" key="9">
    <source>
        <dbReference type="ARBA" id="ARBA00022723"/>
    </source>
</evidence>
<feature type="compositionally biased region" description="Basic and acidic residues" evidence="17">
    <location>
        <begin position="635"/>
        <end position="683"/>
    </location>
</feature>
<dbReference type="PANTHER" id="PTHR48012:SF27">
    <property type="entry name" value="SERINE_THREONINE-PROTEIN KINASE SID1"/>
    <property type="match status" value="1"/>
</dbReference>
<keyword evidence="5" id="KW-0963">Cytoplasm</keyword>
<comment type="similarity">
    <text evidence="3">Belongs to the protein kinase superfamily. STE Ser/Thr protein kinase family. STE20 subfamily.</text>
</comment>
<dbReference type="PROSITE" id="PS50011">
    <property type="entry name" value="PROTEIN_KINASE_DOM"/>
    <property type="match status" value="1"/>
</dbReference>